<keyword evidence="6 8" id="KW-0067">ATP-binding</keyword>
<dbReference type="EMBL" id="NKHZ01000032">
    <property type="protein sequence ID" value="PNS19341.1"/>
    <property type="molecule type" value="Genomic_DNA"/>
</dbReference>
<keyword evidence="12" id="KW-1185">Reference proteome</keyword>
<keyword evidence="4 8" id="KW-0547">Nucleotide-binding</keyword>
<gene>
    <name evidence="11" type="ORF">CAC42_2518</name>
</gene>
<evidence type="ECO:0000256" key="9">
    <source>
        <dbReference type="SAM" id="MobiDB-lite"/>
    </source>
</evidence>
<evidence type="ECO:0000256" key="3">
    <source>
        <dbReference type="ARBA" id="ARBA00022679"/>
    </source>
</evidence>
<dbReference type="InterPro" id="IPR011009">
    <property type="entry name" value="Kinase-like_dom_sf"/>
</dbReference>
<dbReference type="InterPro" id="IPR017441">
    <property type="entry name" value="Protein_kinase_ATP_BS"/>
</dbReference>
<comment type="caution">
    <text evidence="11">The sequence shown here is derived from an EMBL/GenBank/DDBJ whole genome shotgun (WGS) entry which is preliminary data.</text>
</comment>
<dbReference type="InterPro" id="IPR000719">
    <property type="entry name" value="Prot_kinase_dom"/>
</dbReference>
<dbReference type="PANTHER" id="PTHR24058">
    <property type="entry name" value="DUAL SPECIFICITY PROTEIN KINASE"/>
    <property type="match status" value="1"/>
</dbReference>
<proteinExistence type="inferred from homology"/>
<dbReference type="InterPro" id="IPR008271">
    <property type="entry name" value="Ser/Thr_kinase_AS"/>
</dbReference>
<feature type="region of interest" description="Disordered" evidence="9">
    <location>
        <begin position="1"/>
        <end position="338"/>
    </location>
</feature>
<name>A0A2K1QWB2_9PEZI</name>
<feature type="compositionally biased region" description="Low complexity" evidence="9">
    <location>
        <begin position="292"/>
        <end position="302"/>
    </location>
</feature>
<feature type="compositionally biased region" description="Basic and acidic residues" evidence="9">
    <location>
        <begin position="182"/>
        <end position="212"/>
    </location>
</feature>
<dbReference type="EC" id="2.7.11.1" evidence="1"/>
<keyword evidence="3" id="KW-0808">Transferase</keyword>
<dbReference type="CDD" id="cd14135">
    <property type="entry name" value="STKc_PRP4"/>
    <property type="match status" value="1"/>
</dbReference>
<evidence type="ECO:0000256" key="1">
    <source>
        <dbReference type="ARBA" id="ARBA00012513"/>
    </source>
</evidence>
<evidence type="ECO:0000259" key="10">
    <source>
        <dbReference type="PROSITE" id="PS50011"/>
    </source>
</evidence>
<dbReference type="InParanoid" id="A0A2K1QWB2"/>
<feature type="compositionally biased region" description="Basic and acidic residues" evidence="9">
    <location>
        <begin position="47"/>
        <end position="65"/>
    </location>
</feature>
<dbReference type="AlphaFoldDB" id="A0A2K1QWB2"/>
<evidence type="ECO:0000313" key="12">
    <source>
        <dbReference type="Proteomes" id="UP000243797"/>
    </source>
</evidence>
<dbReference type="SUPFAM" id="SSF56112">
    <property type="entry name" value="Protein kinase-like (PK-like)"/>
    <property type="match status" value="1"/>
</dbReference>
<dbReference type="GO" id="GO:0004674">
    <property type="term" value="F:protein serine/threonine kinase activity"/>
    <property type="evidence" value="ECO:0007669"/>
    <property type="project" value="UniProtKB-KW"/>
</dbReference>
<keyword evidence="5" id="KW-0418">Kinase</keyword>
<evidence type="ECO:0000313" key="11">
    <source>
        <dbReference type="EMBL" id="PNS19341.1"/>
    </source>
</evidence>
<feature type="compositionally biased region" description="Polar residues" evidence="9">
    <location>
        <begin position="241"/>
        <end position="266"/>
    </location>
</feature>
<evidence type="ECO:0000256" key="4">
    <source>
        <dbReference type="ARBA" id="ARBA00022741"/>
    </source>
</evidence>
<dbReference type="GO" id="GO:0045292">
    <property type="term" value="P:mRNA cis splicing, via spliceosome"/>
    <property type="evidence" value="ECO:0007669"/>
    <property type="project" value="InterPro"/>
</dbReference>
<keyword evidence="2" id="KW-0723">Serine/threonine-protein kinase</keyword>
<dbReference type="Pfam" id="PF00069">
    <property type="entry name" value="Pkinase"/>
    <property type="match status" value="1"/>
</dbReference>
<feature type="compositionally biased region" description="Basic and acidic residues" evidence="9">
    <location>
        <begin position="86"/>
        <end position="138"/>
    </location>
</feature>
<accession>A0A2K1QWB2</accession>
<dbReference type="PROSITE" id="PS00107">
    <property type="entry name" value="PROTEIN_KINASE_ATP"/>
    <property type="match status" value="1"/>
</dbReference>
<dbReference type="PROSITE" id="PS00108">
    <property type="entry name" value="PROTEIN_KINASE_ST"/>
    <property type="match status" value="1"/>
</dbReference>
<dbReference type="PANTHER" id="PTHR24058:SF103">
    <property type="entry name" value="SERINE_THREONINE-PROTEIN KINASE PRP4 HOMOLOG"/>
    <property type="match status" value="1"/>
</dbReference>
<dbReference type="OrthoDB" id="9332038at2759"/>
<dbReference type="STRING" id="2082308.A0A2K1QWB2"/>
<dbReference type="Gene3D" id="1.10.510.10">
    <property type="entry name" value="Transferase(Phosphotransferase) domain 1"/>
    <property type="match status" value="1"/>
</dbReference>
<dbReference type="FunFam" id="1.10.510.10:FF:000078">
    <property type="entry name" value="Serine/threonine-protein kinase PRP4 homolog"/>
    <property type="match status" value="1"/>
</dbReference>
<evidence type="ECO:0000256" key="5">
    <source>
        <dbReference type="ARBA" id="ARBA00022777"/>
    </source>
</evidence>
<dbReference type="GO" id="GO:0005524">
    <property type="term" value="F:ATP binding"/>
    <property type="evidence" value="ECO:0007669"/>
    <property type="project" value="UniProtKB-UniRule"/>
</dbReference>
<evidence type="ECO:0000256" key="7">
    <source>
        <dbReference type="ARBA" id="ARBA00023596"/>
    </source>
</evidence>
<evidence type="ECO:0000256" key="8">
    <source>
        <dbReference type="PROSITE-ProRule" id="PRU10141"/>
    </source>
</evidence>
<protein>
    <recommendedName>
        <fullName evidence="1">non-specific serine/threonine protein kinase</fullName>
        <ecNumber evidence="1">2.7.11.1</ecNumber>
    </recommendedName>
</protein>
<organism evidence="11 12">
    <name type="scientific">Sphaceloma murrayae</name>
    <dbReference type="NCBI Taxonomy" id="2082308"/>
    <lineage>
        <taxon>Eukaryota</taxon>
        <taxon>Fungi</taxon>
        <taxon>Dikarya</taxon>
        <taxon>Ascomycota</taxon>
        <taxon>Pezizomycotina</taxon>
        <taxon>Dothideomycetes</taxon>
        <taxon>Dothideomycetidae</taxon>
        <taxon>Myriangiales</taxon>
        <taxon>Elsinoaceae</taxon>
        <taxon>Sphaceloma</taxon>
    </lineage>
</organism>
<dbReference type="Gene3D" id="3.30.200.20">
    <property type="entry name" value="Phosphorylase Kinase, domain 1"/>
    <property type="match status" value="1"/>
</dbReference>
<feature type="compositionally biased region" description="Basic and acidic residues" evidence="9">
    <location>
        <begin position="153"/>
        <end position="168"/>
    </location>
</feature>
<dbReference type="PROSITE" id="PS50011">
    <property type="entry name" value="PROTEIN_KINASE_DOM"/>
    <property type="match status" value="1"/>
</dbReference>
<feature type="compositionally biased region" description="Basic residues" evidence="9">
    <location>
        <begin position="228"/>
        <end position="240"/>
    </location>
</feature>
<evidence type="ECO:0000256" key="2">
    <source>
        <dbReference type="ARBA" id="ARBA00022527"/>
    </source>
</evidence>
<evidence type="ECO:0000256" key="6">
    <source>
        <dbReference type="ARBA" id="ARBA00022840"/>
    </source>
</evidence>
<dbReference type="Proteomes" id="UP000243797">
    <property type="component" value="Unassembled WGS sequence"/>
</dbReference>
<dbReference type="InterPro" id="IPR050494">
    <property type="entry name" value="Ser_Thr_dual-spec_kinase"/>
</dbReference>
<comment type="similarity">
    <text evidence="7">Belongs to the protein kinase superfamily. CMGC Ser/Thr protein kinase family.</text>
</comment>
<dbReference type="SMART" id="SM00220">
    <property type="entry name" value="S_TKc"/>
    <property type="match status" value="1"/>
</dbReference>
<sequence>MDYGSQSEGEIIEDRETKATTTQTSRKGHRINGHDRPRSHNSGSARPPEKDRDASDHRHHDRNGFGRDGGGGPLHHDQNPRGLKRGYPEERREDQERSDSRRFKIHYEENSSRGYGRDRSNERRHRGGDVDRGRHEGIGYEDYEVQGTAGIRYLEHAGRSVSSEERSRNGLPSERTSGVTPAEHDRRSAKQERLNTQADDTHDSLRPQEKDSTSGIVPDEAALIEERRKRRDALRAKHNRQTPLVQQVLQANAATSTTPSVMSEISSPAAGAVPLTPPMNSEPSSPSPTSPSTPQAGSPSSPFEFSVATDAELANASPDYDSSVDLTEGPSAADYDPSMDMQEDRVRDANPVHEGILRHTSQTKPTTSVEDDENSEREFDMFADDVEIESPEATAKREDDGIQAVSGLKGKQLDQSMLDDWDDAEGYYRIILGELLDKRYQVHSNLGKGVFSAVVRATDNRTGNIVAIKVIRKQESMYKAGLKEIHTLERLTEADPEDKRHVIRLERHFMHKGHLCMVFENLSINLREVLKKFGRDVGINIKAVRAYAQQIFLGLSLMRKCDIIHADLKPDNVLVNENRSQLKIADLGSAFDAQDSEVTDVLVSRFYRAPEIMLGIKGDCALDMWSIGCTLFELYTGRICFTGPTNNQMLKAIMECRGKIPNRVIKKAEFWDQHFESDGTFLSQEYDTVTRKDVVRRINLVRPLPAKEIRTRVFASSKNLSIADTKEMSLFVDLLERCLAVDPARRITPNEALRHGFINRSAGPVAAPVKTR</sequence>
<reference evidence="11 12" key="1">
    <citation type="submission" date="2017-06" db="EMBL/GenBank/DDBJ databases">
        <title>Draft genome sequence of a variant of Elsinoe murrayae.</title>
        <authorList>
            <person name="Cheng Q."/>
        </authorList>
    </citation>
    <scope>NUCLEOTIDE SEQUENCE [LARGE SCALE GENOMIC DNA]</scope>
    <source>
        <strain evidence="11 12">CQ-2017a</strain>
    </source>
</reference>
<feature type="domain" description="Protein kinase" evidence="10">
    <location>
        <begin position="440"/>
        <end position="758"/>
    </location>
</feature>
<feature type="binding site" evidence="8">
    <location>
        <position position="473"/>
    </location>
    <ligand>
        <name>ATP</name>
        <dbReference type="ChEBI" id="CHEBI:30616"/>
    </ligand>
</feature>
<dbReference type="InterPro" id="IPR044092">
    <property type="entry name" value="STKc_PRP4"/>
</dbReference>